<protein>
    <submittedName>
        <fullName evidence="6">Membrane-associated, eicosanoid/glutathione metabolism protein</fullName>
    </submittedName>
</protein>
<dbReference type="SUPFAM" id="SSF161084">
    <property type="entry name" value="MAPEG domain-like"/>
    <property type="match status" value="1"/>
</dbReference>
<evidence type="ECO:0000256" key="1">
    <source>
        <dbReference type="ARBA" id="ARBA00004370"/>
    </source>
</evidence>
<evidence type="ECO:0000256" key="3">
    <source>
        <dbReference type="ARBA" id="ARBA00022989"/>
    </source>
</evidence>
<gene>
    <name evidence="6" type="ORF">BDW59DRAFT_174945</name>
</gene>
<evidence type="ECO:0000256" key="2">
    <source>
        <dbReference type="ARBA" id="ARBA00022692"/>
    </source>
</evidence>
<keyword evidence="4 5" id="KW-0472">Membrane</keyword>
<dbReference type="Pfam" id="PF01124">
    <property type="entry name" value="MAPEG"/>
    <property type="match status" value="1"/>
</dbReference>
<name>A0ABR4HUB0_9EURO</name>
<feature type="transmembrane region" description="Helical" evidence="5">
    <location>
        <begin position="12"/>
        <end position="29"/>
    </location>
</feature>
<organism evidence="6 7">
    <name type="scientific">Aspergillus cavernicola</name>
    <dbReference type="NCBI Taxonomy" id="176166"/>
    <lineage>
        <taxon>Eukaryota</taxon>
        <taxon>Fungi</taxon>
        <taxon>Dikarya</taxon>
        <taxon>Ascomycota</taxon>
        <taxon>Pezizomycotina</taxon>
        <taxon>Eurotiomycetes</taxon>
        <taxon>Eurotiomycetidae</taxon>
        <taxon>Eurotiales</taxon>
        <taxon>Aspergillaceae</taxon>
        <taxon>Aspergillus</taxon>
        <taxon>Aspergillus subgen. Nidulantes</taxon>
    </lineage>
</organism>
<dbReference type="Proteomes" id="UP001610335">
    <property type="component" value="Unassembled WGS sequence"/>
</dbReference>
<dbReference type="InterPro" id="IPR023352">
    <property type="entry name" value="MAPEG-like_dom_sf"/>
</dbReference>
<keyword evidence="2 5" id="KW-0812">Transmembrane</keyword>
<evidence type="ECO:0000313" key="7">
    <source>
        <dbReference type="Proteomes" id="UP001610335"/>
    </source>
</evidence>
<dbReference type="Gene3D" id="1.20.120.550">
    <property type="entry name" value="Membrane associated eicosanoid/glutathione metabolism-like domain"/>
    <property type="match status" value="1"/>
</dbReference>
<feature type="transmembrane region" description="Helical" evidence="5">
    <location>
        <begin position="119"/>
        <end position="142"/>
    </location>
</feature>
<comment type="subcellular location">
    <subcellularLocation>
        <location evidence="1">Membrane</location>
    </subcellularLocation>
</comment>
<evidence type="ECO:0000256" key="4">
    <source>
        <dbReference type="ARBA" id="ARBA00023136"/>
    </source>
</evidence>
<comment type="caution">
    <text evidence="6">The sequence shown here is derived from an EMBL/GenBank/DDBJ whole genome shotgun (WGS) entry which is preliminary data.</text>
</comment>
<reference evidence="6 7" key="1">
    <citation type="submission" date="2024-07" db="EMBL/GenBank/DDBJ databases">
        <title>Section-level genome sequencing and comparative genomics of Aspergillus sections Usti and Cavernicolus.</title>
        <authorList>
            <consortium name="Lawrence Berkeley National Laboratory"/>
            <person name="Nybo J.L."/>
            <person name="Vesth T.C."/>
            <person name="Theobald S."/>
            <person name="Frisvad J.C."/>
            <person name="Larsen T.O."/>
            <person name="Kjaerboelling I."/>
            <person name="Rothschild-Mancinelli K."/>
            <person name="Lyhne E.K."/>
            <person name="Kogle M.E."/>
            <person name="Barry K."/>
            <person name="Clum A."/>
            <person name="Na H."/>
            <person name="Ledsgaard L."/>
            <person name="Lin J."/>
            <person name="Lipzen A."/>
            <person name="Kuo A."/>
            <person name="Riley R."/>
            <person name="Mondo S."/>
            <person name="LaButti K."/>
            <person name="Haridas S."/>
            <person name="Pangalinan J."/>
            <person name="Salamov A.A."/>
            <person name="Simmons B.A."/>
            <person name="Magnuson J.K."/>
            <person name="Chen J."/>
            <person name="Drula E."/>
            <person name="Henrissat B."/>
            <person name="Wiebenga A."/>
            <person name="Lubbers R.J."/>
            <person name="Gomes A.C."/>
            <person name="Makela M.R."/>
            <person name="Stajich J."/>
            <person name="Grigoriev I.V."/>
            <person name="Mortensen U.H."/>
            <person name="De vries R.P."/>
            <person name="Baker S.E."/>
            <person name="Andersen M.R."/>
        </authorList>
    </citation>
    <scope>NUCLEOTIDE SEQUENCE [LARGE SCALE GENOMIC DNA]</scope>
    <source>
        <strain evidence="6 7">CBS 600.67</strain>
    </source>
</reference>
<dbReference type="EMBL" id="JBFXLS010000079">
    <property type="protein sequence ID" value="KAL2819065.1"/>
    <property type="molecule type" value="Genomic_DNA"/>
</dbReference>
<proteinExistence type="predicted"/>
<keyword evidence="7" id="KW-1185">Reference proteome</keyword>
<dbReference type="InterPro" id="IPR001129">
    <property type="entry name" value="Membr-assoc_MAPEG"/>
</dbReference>
<accession>A0ABR4HUB0</accession>
<keyword evidence="3 5" id="KW-1133">Transmembrane helix</keyword>
<evidence type="ECO:0000256" key="5">
    <source>
        <dbReference type="SAM" id="Phobius"/>
    </source>
</evidence>
<sequence length="145" mass="16172">MSSIHIPGLLRPIIALNGWTFVMEIWMYATRIPVFQHLKEAGDPSSTRSELEAKTPPSVRWKADNFNHLFEQPTQFYAVALALAIARRGEDNPMDVTLAWGYVGARILHSLIQSTSNKIMVRFGVFLISSGILAVMTGRAALLVF</sequence>
<evidence type="ECO:0000313" key="6">
    <source>
        <dbReference type="EMBL" id="KAL2819065.1"/>
    </source>
</evidence>